<keyword evidence="12" id="KW-1185">Reference proteome</keyword>
<evidence type="ECO:0000313" key="12">
    <source>
        <dbReference type="Proteomes" id="UP000030693"/>
    </source>
</evidence>
<feature type="region of interest" description="Disordered" evidence="10">
    <location>
        <begin position="399"/>
        <end position="419"/>
    </location>
</feature>
<dbReference type="GO" id="GO:0003899">
    <property type="term" value="F:DNA-directed RNA polymerase activity"/>
    <property type="evidence" value="ECO:0007669"/>
    <property type="project" value="InterPro"/>
</dbReference>
<evidence type="ECO:0000256" key="3">
    <source>
        <dbReference type="ARBA" id="ARBA00022515"/>
    </source>
</evidence>
<gene>
    <name evidence="11" type="ORF">H696_04471</name>
</gene>
<keyword evidence="5" id="KW-0548">Nucleotidyltransferase</keyword>
<keyword evidence="8" id="KW-0804">Transcription</keyword>
<dbReference type="eggNOG" id="KOG2851">
    <property type="taxonomic scope" value="Eukaryota"/>
</dbReference>
<keyword evidence="7" id="KW-0479">Metal-binding</keyword>
<evidence type="ECO:0000256" key="4">
    <source>
        <dbReference type="ARBA" id="ARBA00022679"/>
    </source>
</evidence>
<dbReference type="EMBL" id="KB932207">
    <property type="protein sequence ID" value="KCV69053.1"/>
    <property type="molecule type" value="Genomic_DNA"/>
</dbReference>
<dbReference type="Gene3D" id="3.90.920.10">
    <property type="entry name" value="DNA primase, PRIM domain"/>
    <property type="match status" value="1"/>
</dbReference>
<evidence type="ECO:0000256" key="1">
    <source>
        <dbReference type="ARBA" id="ARBA00009762"/>
    </source>
</evidence>
<evidence type="ECO:0000256" key="8">
    <source>
        <dbReference type="ARBA" id="ARBA00023163"/>
    </source>
</evidence>
<dbReference type="AlphaFoldDB" id="A0A058Z560"/>
<keyword evidence="2 9" id="KW-0240">DNA-directed RNA polymerase</keyword>
<dbReference type="Pfam" id="PF01896">
    <property type="entry name" value="DNA_primase_S"/>
    <property type="match status" value="1"/>
</dbReference>
<evidence type="ECO:0000256" key="10">
    <source>
        <dbReference type="SAM" id="MobiDB-lite"/>
    </source>
</evidence>
<dbReference type="GO" id="GO:0046872">
    <property type="term" value="F:metal ion binding"/>
    <property type="evidence" value="ECO:0007669"/>
    <property type="project" value="UniProtKB-KW"/>
</dbReference>
<evidence type="ECO:0000256" key="6">
    <source>
        <dbReference type="ARBA" id="ARBA00022705"/>
    </source>
</evidence>
<evidence type="ECO:0000256" key="7">
    <source>
        <dbReference type="ARBA" id="ARBA00022723"/>
    </source>
</evidence>
<dbReference type="CDD" id="cd04860">
    <property type="entry name" value="AE_Prim_S"/>
    <property type="match status" value="1"/>
</dbReference>
<evidence type="ECO:0000256" key="2">
    <source>
        <dbReference type="ARBA" id="ARBA00022478"/>
    </source>
</evidence>
<dbReference type="InterPro" id="IPR002755">
    <property type="entry name" value="DNA_primase_S"/>
</dbReference>
<protein>
    <recommendedName>
        <fullName evidence="9">DNA primase</fullName>
        <ecNumber evidence="9">2.7.7.-</ecNumber>
    </recommendedName>
</protein>
<dbReference type="RefSeq" id="XP_009496624.1">
    <property type="nucleotide sequence ID" value="XM_009498349.1"/>
</dbReference>
<keyword evidence="4 9" id="KW-0808">Transferase</keyword>
<keyword evidence="6 9" id="KW-0235">DNA replication</keyword>
<dbReference type="GO" id="GO:0006269">
    <property type="term" value="P:DNA replication, synthesis of primer"/>
    <property type="evidence" value="ECO:0007669"/>
    <property type="project" value="UniProtKB-KW"/>
</dbReference>
<dbReference type="NCBIfam" id="TIGR00335">
    <property type="entry name" value="primase_sml"/>
    <property type="match status" value="1"/>
</dbReference>
<name>A0A058Z560_FONAL</name>
<evidence type="ECO:0000256" key="5">
    <source>
        <dbReference type="ARBA" id="ARBA00022695"/>
    </source>
</evidence>
<organism evidence="11">
    <name type="scientific">Fonticula alba</name>
    <name type="common">Slime mold</name>
    <dbReference type="NCBI Taxonomy" id="691883"/>
    <lineage>
        <taxon>Eukaryota</taxon>
        <taxon>Rotosphaerida</taxon>
        <taxon>Fonticulaceae</taxon>
        <taxon>Fonticula</taxon>
    </lineage>
</organism>
<dbReference type="SUPFAM" id="SSF56747">
    <property type="entry name" value="Prim-pol domain"/>
    <property type="match status" value="1"/>
</dbReference>
<dbReference type="InterPro" id="IPR014052">
    <property type="entry name" value="DNA_primase_ssu_euk/arc"/>
</dbReference>
<dbReference type="STRING" id="691883.A0A058Z560"/>
<reference evidence="11" key="1">
    <citation type="submission" date="2013-04" db="EMBL/GenBank/DDBJ databases">
        <title>The Genome Sequence of Fonticula alba ATCC 38817.</title>
        <authorList>
            <consortium name="The Broad Institute Genomics Platform"/>
            <person name="Russ C."/>
            <person name="Cuomo C."/>
            <person name="Burger G."/>
            <person name="Gray M.W."/>
            <person name="Holland P.W.H."/>
            <person name="King N."/>
            <person name="Lang F.B.F."/>
            <person name="Roger A.J."/>
            <person name="Ruiz-Trillo I."/>
            <person name="Brown M."/>
            <person name="Walker B."/>
            <person name="Young S."/>
            <person name="Zeng Q."/>
            <person name="Gargeya S."/>
            <person name="Fitzgerald M."/>
            <person name="Haas B."/>
            <person name="Abouelleil A."/>
            <person name="Allen A.W."/>
            <person name="Alvarado L."/>
            <person name="Arachchi H.M."/>
            <person name="Berlin A.M."/>
            <person name="Chapman S.B."/>
            <person name="Gainer-Dewar J."/>
            <person name="Goldberg J."/>
            <person name="Griggs A."/>
            <person name="Gujja S."/>
            <person name="Hansen M."/>
            <person name="Howarth C."/>
            <person name="Imamovic A."/>
            <person name="Ireland A."/>
            <person name="Larimer J."/>
            <person name="McCowan C."/>
            <person name="Murphy C."/>
            <person name="Pearson M."/>
            <person name="Poon T.W."/>
            <person name="Priest M."/>
            <person name="Roberts A."/>
            <person name="Saif S."/>
            <person name="Shea T."/>
            <person name="Sisk P."/>
            <person name="Sykes S."/>
            <person name="Wortman J."/>
            <person name="Nusbaum C."/>
            <person name="Birren B."/>
        </authorList>
    </citation>
    <scope>NUCLEOTIDE SEQUENCE [LARGE SCALE GENOMIC DNA]</scope>
    <source>
        <strain evidence="11">ATCC 38817</strain>
    </source>
</reference>
<keyword evidence="3 9" id="KW-0639">Primosome</keyword>
<proteinExistence type="inferred from homology"/>
<dbReference type="GO" id="GO:0005658">
    <property type="term" value="C:alpha DNA polymerase:primase complex"/>
    <property type="evidence" value="ECO:0007669"/>
    <property type="project" value="UniProtKB-ARBA"/>
</dbReference>
<feature type="compositionally biased region" description="Basic and acidic residues" evidence="10">
    <location>
        <begin position="399"/>
        <end position="411"/>
    </location>
</feature>
<sequence>MAATISSLPAPRAPAEPEPAFEPIQREELVSYYRNLFPFNQLVQWLSYPAEVPPSKIKQEATESFSSAVISASASHYLARREFAIVLQPSGAAPGTEIFRRHLSFLDSGALRRAIIADHTVRFEVGAIHPRPPNLNRPASGKTAFLSASLPLERELVFDIDMDDYDRARSCCSGKQCCRRCFGYIACAGDILTTALREDFGFERTLWAYSGRRGAHLWVADRRARLLTPDARGAIVSYLNLASEGDDGHFRILGPRLPPTLRARAIIRRHFERVVLRDQNAFNHAKTLAFIESILSVALSRDVYARVRDEWNRIGTGPDSLERWAALERLVPGEACDTLMFAFCHPRLDVQVTRQTNHLLKSPFCVHPATGRICVALSTEELADFDPEAVPTIRSVERELNRSETADREPADEADFTTRNIHRTSLRRSLLTLEAFLQSLQPAAMPSE</sequence>
<dbReference type="PANTHER" id="PTHR10536">
    <property type="entry name" value="DNA PRIMASE SMALL SUBUNIT"/>
    <property type="match status" value="1"/>
</dbReference>
<evidence type="ECO:0000256" key="9">
    <source>
        <dbReference type="RuleBase" id="RU003514"/>
    </source>
</evidence>
<evidence type="ECO:0000313" key="11">
    <source>
        <dbReference type="EMBL" id="KCV69053.1"/>
    </source>
</evidence>
<dbReference type="OrthoDB" id="19606at2759"/>
<dbReference type="Proteomes" id="UP000030693">
    <property type="component" value="Unassembled WGS sequence"/>
</dbReference>
<dbReference type="OMA" id="NVTRGFN"/>
<dbReference type="GeneID" id="20529196"/>
<accession>A0A058Z560</accession>
<dbReference type="EC" id="2.7.7.-" evidence="9"/>
<comment type="similarity">
    <text evidence="1 9">Belongs to the eukaryotic-type primase small subunit family.</text>
</comment>